<protein>
    <submittedName>
        <fullName evidence="5">Predicted DNA-binding transcriptional regulator YafY, contains an HTH and WYL domains</fullName>
    </submittedName>
</protein>
<evidence type="ECO:0000313" key="7">
    <source>
        <dbReference type="Proteomes" id="UP000198939"/>
    </source>
</evidence>
<dbReference type="Proteomes" id="UP000198939">
    <property type="component" value="Unassembled WGS sequence"/>
</dbReference>
<dbReference type="STRING" id="501024.RTCCBAU85039_6278"/>
<reference evidence="5 7" key="3">
    <citation type="submission" date="2016-10" db="EMBL/GenBank/DDBJ databases">
        <authorList>
            <person name="Varghese N."/>
            <person name="Submissions S."/>
        </authorList>
    </citation>
    <scope>NUCLEOTIDE SEQUENCE [LARGE SCALE GENOMIC DNA]</scope>
    <source>
        <strain evidence="5 7">CGMCC 1.7071</strain>
    </source>
</reference>
<dbReference type="InterPro" id="IPR026881">
    <property type="entry name" value="WYL_dom"/>
</dbReference>
<keyword evidence="5" id="KW-0238">DNA-binding</keyword>
<feature type="domain" description="DNA-binding transcriptional repressor CapW winged helix-turn-helix" evidence="3">
    <location>
        <begin position="12"/>
        <end position="92"/>
    </location>
</feature>
<accession>A0A1H8W2R7</accession>
<dbReference type="GO" id="GO:0003677">
    <property type="term" value="F:DNA binding"/>
    <property type="evidence" value="ECO:0007669"/>
    <property type="project" value="UniProtKB-KW"/>
</dbReference>
<evidence type="ECO:0000313" key="4">
    <source>
        <dbReference type="EMBL" id="SEI19939.1"/>
    </source>
</evidence>
<dbReference type="InterPro" id="IPR059019">
    <property type="entry name" value="WHD_CapW"/>
</dbReference>
<dbReference type="Pfam" id="PF26107">
    <property type="entry name" value="BrxR_CTD"/>
    <property type="match status" value="1"/>
</dbReference>
<dbReference type="Pfam" id="PF26109">
    <property type="entry name" value="WHD_BrxR"/>
    <property type="match status" value="1"/>
</dbReference>
<proteinExistence type="predicted"/>
<name>A0A1H8W2R7_9HYPH</name>
<dbReference type="PIRSF" id="PIRSF015558">
    <property type="entry name" value="Txn_reg_DeoR_prd"/>
    <property type="match status" value="1"/>
</dbReference>
<evidence type="ECO:0000259" key="2">
    <source>
        <dbReference type="Pfam" id="PF26107"/>
    </source>
</evidence>
<dbReference type="EMBL" id="FNXB01000062">
    <property type="protein sequence ID" value="SEI19939.1"/>
    <property type="molecule type" value="Genomic_DNA"/>
</dbReference>
<gene>
    <name evidence="4" type="ORF">RTCCBAU85039_6278</name>
    <name evidence="5" type="ORF">SAMN05216228_105210</name>
</gene>
<reference evidence="4" key="2">
    <citation type="submission" date="2016-10" db="EMBL/GenBank/DDBJ databases">
        <authorList>
            <person name="de Groot N.N."/>
        </authorList>
    </citation>
    <scope>NUCLEOTIDE SEQUENCE [LARGE SCALE GENOMIC DNA]</scope>
    <source>
        <strain evidence="4">CCBAU85039</strain>
    </source>
</reference>
<dbReference type="Proteomes" id="UP000183063">
    <property type="component" value="Unassembled WGS sequence"/>
</dbReference>
<dbReference type="InterPro" id="IPR016634">
    <property type="entry name" value="CapW-like"/>
</dbReference>
<dbReference type="AlphaFoldDB" id="A0A1H8W2R7"/>
<dbReference type="InterPro" id="IPR059020">
    <property type="entry name" value="CapW_CTD"/>
</dbReference>
<organism evidence="4 6">
    <name type="scientific">Rhizobium tibeticum</name>
    <dbReference type="NCBI Taxonomy" id="501024"/>
    <lineage>
        <taxon>Bacteria</taxon>
        <taxon>Pseudomonadati</taxon>
        <taxon>Pseudomonadota</taxon>
        <taxon>Alphaproteobacteria</taxon>
        <taxon>Hyphomicrobiales</taxon>
        <taxon>Rhizobiaceae</taxon>
        <taxon>Rhizobium/Agrobacterium group</taxon>
        <taxon>Rhizobium</taxon>
    </lineage>
</organism>
<sequence length="292" mass="33585">MEAESSGLRWGTEQRLEFIEFRCFWEGGIRRGDITDTFGVSVPQASNDLSLYQKMEPENLRYDTREKRYVPTSSFKPRFLNPSANRYLAQLKSLADDVIGLEETWISHAPPADSLPIPFRSIKPSVLKAMVGLIRGRQSAEIYYQSMSSNRTNSIWRRITPHAFGSDGLRWHVRAFCHLDGAYKDFILSRCEEIRNEGPAGGLDLDDKDWNSFFEVILCPNPALSEQQRRTVALDYAMTDGKVRMPVRYAMLYYFQKRLRLDVNSAADRPAEKPVIVENWEEFKSALPRVGT</sequence>
<evidence type="ECO:0000313" key="5">
    <source>
        <dbReference type="EMBL" id="SEP21942.1"/>
    </source>
</evidence>
<feature type="domain" description="DNA-binding transcriptional repressor CapW C-terminal dimerisation" evidence="2">
    <location>
        <begin position="214"/>
        <end position="282"/>
    </location>
</feature>
<dbReference type="EMBL" id="FOCV01000052">
    <property type="protein sequence ID" value="SEP21942.1"/>
    <property type="molecule type" value="Genomic_DNA"/>
</dbReference>
<dbReference type="PROSITE" id="PS52050">
    <property type="entry name" value="WYL"/>
    <property type="match status" value="1"/>
</dbReference>
<dbReference type="Pfam" id="PF13280">
    <property type="entry name" value="WYL"/>
    <property type="match status" value="1"/>
</dbReference>
<evidence type="ECO:0000259" key="3">
    <source>
        <dbReference type="Pfam" id="PF26109"/>
    </source>
</evidence>
<keyword evidence="7" id="KW-1185">Reference proteome</keyword>
<reference evidence="6" key="1">
    <citation type="submission" date="2016-10" db="EMBL/GenBank/DDBJ databases">
        <authorList>
            <person name="Wibberg D."/>
        </authorList>
    </citation>
    <scope>NUCLEOTIDE SEQUENCE [LARGE SCALE GENOMIC DNA]</scope>
</reference>
<evidence type="ECO:0000259" key="1">
    <source>
        <dbReference type="Pfam" id="PF13280"/>
    </source>
</evidence>
<feature type="domain" description="WYL" evidence="1">
    <location>
        <begin position="128"/>
        <end position="195"/>
    </location>
</feature>
<evidence type="ECO:0000313" key="6">
    <source>
        <dbReference type="Proteomes" id="UP000183063"/>
    </source>
</evidence>